<evidence type="ECO:0000256" key="2">
    <source>
        <dbReference type="ARBA" id="ARBA00004613"/>
    </source>
</evidence>
<comment type="subcellular location">
    <subcellularLocation>
        <location evidence="1">Cytoplasm</location>
        <location evidence="1">Cytoskeleton</location>
    </subcellularLocation>
    <subcellularLocation>
        <location evidence="2">Secreted</location>
    </subcellularLocation>
</comment>
<dbReference type="InterPro" id="IPR031378">
    <property type="entry name" value="SVBP"/>
</dbReference>
<dbReference type="GeneID" id="124809013"/>
<comment type="similarity">
    <text evidence="3">Belongs to the SVBP family.</text>
</comment>
<keyword evidence="10" id="KW-1185">Reference proteome</keyword>
<keyword evidence="5" id="KW-0963">Cytoplasm</keyword>
<evidence type="ECO:0000256" key="4">
    <source>
        <dbReference type="ARBA" id="ARBA00018251"/>
    </source>
</evidence>
<evidence type="ECO:0000256" key="6">
    <source>
        <dbReference type="ARBA" id="ARBA00022525"/>
    </source>
</evidence>
<dbReference type="RefSeq" id="XP_065648599.1">
    <property type="nucleotide sequence ID" value="XM_065792527.1"/>
</dbReference>
<evidence type="ECO:0000256" key="8">
    <source>
        <dbReference type="ARBA" id="ARBA00023212"/>
    </source>
</evidence>
<dbReference type="PANTHER" id="PTHR34762:SF1">
    <property type="entry name" value="SMALL VASOHIBIN-BINDING PROTEIN"/>
    <property type="match status" value="1"/>
</dbReference>
<gene>
    <name evidence="11" type="primary">LOC124809013</name>
</gene>
<keyword evidence="6" id="KW-0964">Secreted</keyword>
<reference evidence="11" key="1">
    <citation type="submission" date="2025-08" db="UniProtKB">
        <authorList>
            <consortium name="RefSeq"/>
        </authorList>
    </citation>
    <scope>IDENTIFICATION</scope>
</reference>
<proteinExistence type="inferred from homology"/>
<sequence>MFFYTMPTYQKEKSTRSLRIMNRRYNIPLKKTCSSAEFSSCSLTDLKTTLDLSSKASLLITSFVYHNSNSPRKTLIDYKISNSLIQDSFEFKDVVSKNLQKQLIKEESESLKLVSNPPLRNFKSISDSTCLDTREFQDNLFSEKIKNHKNINKNHKLLYSTQGFLLQNSCKREPNILDSSLPIKTRKVFYSDRQSGLILGVPSAPPSTPCYFVDFTSSLSDIKSQRKIQRQLKKIENQQNSKLQKTINKIRAEEKRKEEEVFEQRKLYQRQQIYMMNQLMSELEKKQFEEFKMQQVGLPV</sequence>
<dbReference type="PANTHER" id="PTHR34762">
    <property type="entry name" value="SMALL VASOHIBIN-BINDING PROTEIN"/>
    <property type="match status" value="1"/>
</dbReference>
<evidence type="ECO:0000256" key="1">
    <source>
        <dbReference type="ARBA" id="ARBA00004245"/>
    </source>
</evidence>
<evidence type="ECO:0000256" key="5">
    <source>
        <dbReference type="ARBA" id="ARBA00022490"/>
    </source>
</evidence>
<evidence type="ECO:0000256" key="7">
    <source>
        <dbReference type="ARBA" id="ARBA00023054"/>
    </source>
</evidence>
<keyword evidence="7 9" id="KW-0175">Coiled coil</keyword>
<feature type="coiled-coil region" evidence="9">
    <location>
        <begin position="233"/>
        <end position="260"/>
    </location>
</feature>
<evidence type="ECO:0000313" key="11">
    <source>
        <dbReference type="RefSeq" id="XP_065648599.1"/>
    </source>
</evidence>
<organism evidence="10 11">
    <name type="scientific">Hydra vulgaris</name>
    <name type="common">Hydra</name>
    <name type="synonym">Hydra attenuata</name>
    <dbReference type="NCBI Taxonomy" id="6087"/>
    <lineage>
        <taxon>Eukaryota</taxon>
        <taxon>Metazoa</taxon>
        <taxon>Cnidaria</taxon>
        <taxon>Hydrozoa</taxon>
        <taxon>Hydroidolina</taxon>
        <taxon>Anthoathecata</taxon>
        <taxon>Aplanulata</taxon>
        <taxon>Hydridae</taxon>
        <taxon>Hydra</taxon>
    </lineage>
</organism>
<evidence type="ECO:0000256" key="9">
    <source>
        <dbReference type="SAM" id="Coils"/>
    </source>
</evidence>
<keyword evidence="8" id="KW-0206">Cytoskeleton</keyword>
<dbReference type="Proteomes" id="UP001652625">
    <property type="component" value="Chromosome 03"/>
</dbReference>
<protein>
    <recommendedName>
        <fullName evidence="4">Small vasohibin-binding protein</fullName>
    </recommendedName>
</protein>
<evidence type="ECO:0000256" key="3">
    <source>
        <dbReference type="ARBA" id="ARBA00006072"/>
    </source>
</evidence>
<name>A0ABM4BHT7_HYDVU</name>
<evidence type="ECO:0000313" key="10">
    <source>
        <dbReference type="Proteomes" id="UP001652625"/>
    </source>
</evidence>
<accession>A0ABM4BHT7</accession>